<feature type="domain" description="Vps16 C-terminal" evidence="5">
    <location>
        <begin position="8"/>
        <end position="193"/>
    </location>
</feature>
<accession>A0A1A8E4L3</accession>
<evidence type="ECO:0000259" key="5">
    <source>
        <dbReference type="Pfam" id="PF04840"/>
    </source>
</evidence>
<dbReference type="GO" id="GO:0030897">
    <property type="term" value="C:HOPS complex"/>
    <property type="evidence" value="ECO:0007669"/>
    <property type="project" value="TreeGrafter"/>
</dbReference>
<dbReference type="PANTHER" id="PTHR12811:SF0">
    <property type="entry name" value="VACUOLAR PROTEIN SORTING-ASSOCIATED PROTEIN 16 HOMOLOG"/>
    <property type="match status" value="1"/>
</dbReference>
<dbReference type="Gene3D" id="1.10.150.780">
    <property type="entry name" value="Vps16, C-terminal region"/>
    <property type="match status" value="1"/>
</dbReference>
<dbReference type="PANTHER" id="PTHR12811">
    <property type="entry name" value="VACUOLAR PROTEIN SORTING VPS16"/>
    <property type="match status" value="1"/>
</dbReference>
<name>A0A1A8E4L3_NOTKA</name>
<evidence type="ECO:0000256" key="3">
    <source>
        <dbReference type="ARBA" id="ARBA00017947"/>
    </source>
</evidence>
<proteinExistence type="inferred from homology"/>
<evidence type="ECO:0000256" key="1">
    <source>
        <dbReference type="ARBA" id="ARBA00004630"/>
    </source>
</evidence>
<dbReference type="EMBL" id="HADZ01007436">
    <property type="protein sequence ID" value="SBP71377.1"/>
    <property type="molecule type" value="Transcribed_RNA"/>
</dbReference>
<dbReference type="InterPro" id="IPR006925">
    <property type="entry name" value="Vps16_C"/>
</dbReference>
<comment type="similarity">
    <text evidence="2">Belongs to the VPS16 family.</text>
</comment>
<evidence type="ECO:0000256" key="2">
    <source>
        <dbReference type="ARBA" id="ARBA00009250"/>
    </source>
</evidence>
<dbReference type="GO" id="GO:0016197">
    <property type="term" value="P:endosomal transport"/>
    <property type="evidence" value="ECO:0007669"/>
    <property type="project" value="TreeGrafter"/>
</dbReference>
<dbReference type="InterPro" id="IPR016534">
    <property type="entry name" value="VPS16"/>
</dbReference>
<comment type="subunit">
    <text evidence="4">Core component of at least two putative endosomal tethering complexes, the homotypic fusion and vacuole protein sorting (HOPS) complex and the class C core vacuole/endosome tethering (CORVET) complex. Their common core is composed of the class C Vps proteins VPS11, VPS16, VPS18 and VPS33A, which in HOPS further associates with VPS39 and VPS41 and in CORVET with VPS8 and TGFBRAP1. Interacts with RAB5C. Interacts with STX17, MON1B. Associates with adapter protein complex 3 (AP-3) and clathrin:AP-3 complexes.</text>
</comment>
<dbReference type="GO" id="GO:0003779">
    <property type="term" value="F:actin binding"/>
    <property type="evidence" value="ECO:0007669"/>
    <property type="project" value="TreeGrafter"/>
</dbReference>
<dbReference type="GO" id="GO:0042144">
    <property type="term" value="P:vacuole fusion, non-autophagic"/>
    <property type="evidence" value="ECO:0007669"/>
    <property type="project" value="TreeGrafter"/>
</dbReference>
<comment type="subcellular location">
    <subcellularLocation>
        <location evidence="1">Lysosome membrane</location>
        <topology evidence="1">Peripheral membrane protein</topology>
        <orientation evidence="1">Cytoplasmic side</orientation>
    </subcellularLocation>
</comment>
<dbReference type="Pfam" id="PF04840">
    <property type="entry name" value="Vps16_C"/>
    <property type="match status" value="1"/>
</dbReference>
<evidence type="ECO:0000256" key="4">
    <source>
        <dbReference type="ARBA" id="ARBA00061859"/>
    </source>
</evidence>
<reference evidence="6" key="1">
    <citation type="submission" date="2016-05" db="EMBL/GenBank/DDBJ databases">
        <authorList>
            <person name="Lavstsen T."/>
            <person name="Jespersen J.S."/>
        </authorList>
    </citation>
    <scope>NUCLEOTIDE SEQUENCE</scope>
    <source>
        <tissue evidence="6">Brain</tissue>
    </source>
</reference>
<dbReference type="FunFam" id="1.10.150.780:FF:000001">
    <property type="entry name" value="Vacuolar protein sorting-associated protein 16 homolog"/>
    <property type="match status" value="1"/>
</dbReference>
<gene>
    <name evidence="6" type="primary">VPS16</name>
</gene>
<dbReference type="GO" id="GO:0006886">
    <property type="term" value="P:intracellular protein transport"/>
    <property type="evidence" value="ECO:0007669"/>
    <property type="project" value="InterPro"/>
</dbReference>
<dbReference type="AlphaFoldDB" id="A0A1A8E4L3"/>
<sequence length="205" mass="23571">MLTFDLCVQRLESRLSHLQSAIDEYNKAKNDFAVKATEDEMRLLRFQRKLDDEKGAGLLGLSLQGTMEALMSLGLHKQAEQLYRDFKVPDKRYWWLKLKSLAEKEEWEELEKFSKSKKSPIGYLAFVEICMKNNNRYEAKKYVCKVTPEQKVKAHLAVGDLEGAADTAIERRNESELGAVLSRCSASDHLLVDRLNRARVNSSKK</sequence>
<dbReference type="EMBL" id="HAEA01011549">
    <property type="protein sequence ID" value="SBQ40029.1"/>
    <property type="molecule type" value="Transcribed_RNA"/>
</dbReference>
<protein>
    <recommendedName>
        <fullName evidence="3">Vacuolar protein sorting-associated protein 16 homolog</fullName>
    </recommendedName>
</protein>
<dbReference type="InterPro" id="IPR038132">
    <property type="entry name" value="Vps16_C_sf"/>
</dbReference>
<dbReference type="GO" id="GO:0005765">
    <property type="term" value="C:lysosomal membrane"/>
    <property type="evidence" value="ECO:0007669"/>
    <property type="project" value="UniProtKB-SubCell"/>
</dbReference>
<organism evidence="6">
    <name type="scientific">Nothobranchius kadleci</name>
    <name type="common">African annual killifish</name>
    <dbReference type="NCBI Taxonomy" id="1051664"/>
    <lineage>
        <taxon>Eukaryota</taxon>
        <taxon>Metazoa</taxon>
        <taxon>Chordata</taxon>
        <taxon>Craniata</taxon>
        <taxon>Vertebrata</taxon>
        <taxon>Euteleostomi</taxon>
        <taxon>Actinopterygii</taxon>
        <taxon>Neopterygii</taxon>
        <taxon>Teleostei</taxon>
        <taxon>Neoteleostei</taxon>
        <taxon>Acanthomorphata</taxon>
        <taxon>Ovalentaria</taxon>
        <taxon>Atherinomorphae</taxon>
        <taxon>Cyprinodontiformes</taxon>
        <taxon>Nothobranchiidae</taxon>
        <taxon>Nothobranchius</taxon>
    </lineage>
</organism>
<evidence type="ECO:0000313" key="6">
    <source>
        <dbReference type="EMBL" id="SBQ40029.1"/>
    </source>
</evidence>
<dbReference type="GO" id="GO:0010008">
    <property type="term" value="C:endosome membrane"/>
    <property type="evidence" value="ECO:0007669"/>
    <property type="project" value="UniProtKB-ARBA"/>
</dbReference>
<reference evidence="6" key="2">
    <citation type="submission" date="2016-06" db="EMBL/GenBank/DDBJ databases">
        <title>The genome of a short-lived fish provides insights into sex chromosome evolution and the genetic control of aging.</title>
        <authorList>
            <person name="Reichwald K."/>
            <person name="Felder M."/>
            <person name="Petzold A."/>
            <person name="Koch P."/>
            <person name="Groth M."/>
            <person name="Platzer M."/>
        </authorList>
    </citation>
    <scope>NUCLEOTIDE SEQUENCE</scope>
    <source>
        <tissue evidence="6">Brain</tissue>
    </source>
</reference>